<dbReference type="EMBL" id="JAAECE010000002">
    <property type="protein sequence ID" value="KAF1805162.1"/>
    <property type="molecule type" value="Genomic_DNA"/>
</dbReference>
<protein>
    <submittedName>
        <fullName evidence="2">Uncharacterized protein</fullName>
    </submittedName>
</protein>
<reference evidence="2 3" key="1">
    <citation type="submission" date="2019-09" db="EMBL/GenBank/DDBJ databases">
        <authorList>
            <consortium name="DOE Joint Genome Institute"/>
            <person name="Mondo S.J."/>
            <person name="Navarro-Mendoza M.I."/>
            <person name="Perez-Arques C."/>
            <person name="Panchal S."/>
            <person name="Nicolas F.E."/>
            <person name="Ganguly P."/>
            <person name="Pangilinan J."/>
            <person name="Grigoriev I."/>
            <person name="Heitman J."/>
            <person name="Sanya K."/>
            <person name="Garre V."/>
        </authorList>
    </citation>
    <scope>NUCLEOTIDE SEQUENCE [LARGE SCALE GENOMIC DNA]</scope>
    <source>
        <strain evidence="2 3">MU402</strain>
    </source>
</reference>
<name>A0A8H4BPP2_MUCCL</name>
<comment type="caution">
    <text evidence="2">The sequence shown here is derived from an EMBL/GenBank/DDBJ whole genome shotgun (WGS) entry which is preliminary data.</text>
</comment>
<feature type="transmembrane region" description="Helical" evidence="1">
    <location>
        <begin position="48"/>
        <end position="69"/>
    </location>
</feature>
<dbReference type="AlphaFoldDB" id="A0A8H4BPP2"/>
<proteinExistence type="predicted"/>
<sequence>MASSAWRTTAQKMALVHRDSPNYSKESVIIQGYHIFWLSYNSRYDPHCIAAAIVVVVVTRVVAVNYMAFCLCACTCTCASACLGSCACNELCRERKVLACLLCLYRRFNEGVGSA</sequence>
<evidence type="ECO:0000313" key="3">
    <source>
        <dbReference type="Proteomes" id="UP000469890"/>
    </source>
</evidence>
<evidence type="ECO:0000256" key="1">
    <source>
        <dbReference type="SAM" id="Phobius"/>
    </source>
</evidence>
<accession>A0A8H4BPP2</accession>
<keyword evidence="1" id="KW-0812">Transmembrane</keyword>
<dbReference type="Proteomes" id="UP000469890">
    <property type="component" value="Unassembled WGS sequence"/>
</dbReference>
<organism evidence="2 3">
    <name type="scientific">Mucor circinelloides f. lusitanicus</name>
    <name type="common">Mucor racemosus var. lusitanicus</name>
    <dbReference type="NCBI Taxonomy" id="29924"/>
    <lineage>
        <taxon>Eukaryota</taxon>
        <taxon>Fungi</taxon>
        <taxon>Fungi incertae sedis</taxon>
        <taxon>Mucoromycota</taxon>
        <taxon>Mucoromycotina</taxon>
        <taxon>Mucoromycetes</taxon>
        <taxon>Mucorales</taxon>
        <taxon>Mucorineae</taxon>
        <taxon>Mucoraceae</taxon>
        <taxon>Mucor</taxon>
    </lineage>
</organism>
<evidence type="ECO:0000313" key="2">
    <source>
        <dbReference type="EMBL" id="KAF1805162.1"/>
    </source>
</evidence>
<keyword evidence="1" id="KW-0472">Membrane</keyword>
<gene>
    <name evidence="2" type="ORF">FB192DRAFT_1339822</name>
</gene>
<keyword evidence="1" id="KW-1133">Transmembrane helix</keyword>